<comment type="caution">
    <text evidence="2">The sequence shown here is derived from an EMBL/GenBank/DDBJ whole genome shotgun (WGS) entry which is preliminary data.</text>
</comment>
<proteinExistence type="predicted"/>
<dbReference type="EMBL" id="PVBR01000009">
    <property type="protein sequence ID" value="PRD42922.1"/>
    <property type="molecule type" value="Genomic_DNA"/>
</dbReference>
<feature type="region of interest" description="Disordered" evidence="1">
    <location>
        <begin position="1"/>
        <end position="26"/>
    </location>
</feature>
<protein>
    <submittedName>
        <fullName evidence="2">Uncharacterized protein</fullName>
    </submittedName>
</protein>
<dbReference type="InterPro" id="IPR053714">
    <property type="entry name" value="Iso_Racemase_Enz_sf"/>
</dbReference>
<name>A0A2S9IQZ0_9HYPH</name>
<dbReference type="AlphaFoldDB" id="A0A2S9IQZ0"/>
<evidence type="ECO:0000313" key="3">
    <source>
        <dbReference type="Proteomes" id="UP000239434"/>
    </source>
</evidence>
<gene>
    <name evidence="2" type="ORF">C5748_14235</name>
</gene>
<keyword evidence="3" id="KW-1185">Reference proteome</keyword>
<dbReference type="Gene3D" id="3.40.50.12500">
    <property type="match status" value="1"/>
</dbReference>
<evidence type="ECO:0000313" key="2">
    <source>
        <dbReference type="EMBL" id="PRD42922.1"/>
    </source>
</evidence>
<evidence type="ECO:0000256" key="1">
    <source>
        <dbReference type="SAM" id="MobiDB-lite"/>
    </source>
</evidence>
<dbReference type="Proteomes" id="UP000239434">
    <property type="component" value="Unassembled WGS sequence"/>
</dbReference>
<reference evidence="2 3" key="1">
    <citation type="submission" date="2018-02" db="EMBL/GenBank/DDBJ databases">
        <title>The draft genome of Phyllobacterium sp. 1N-3.</title>
        <authorList>
            <person name="Liu L."/>
            <person name="Li L."/>
            <person name="Zhang X."/>
            <person name="Wang T."/>
            <person name="Liang L."/>
        </authorList>
    </citation>
    <scope>NUCLEOTIDE SEQUENCE [LARGE SCALE GENOMIC DNA]</scope>
    <source>
        <strain evidence="2 3">1N-3</strain>
    </source>
</reference>
<organism evidence="2 3">
    <name type="scientific">Phyllobacterium phragmitis</name>
    <dbReference type="NCBI Taxonomy" id="2670329"/>
    <lineage>
        <taxon>Bacteria</taxon>
        <taxon>Pseudomonadati</taxon>
        <taxon>Pseudomonadota</taxon>
        <taxon>Alphaproteobacteria</taxon>
        <taxon>Hyphomicrobiales</taxon>
        <taxon>Phyllobacteriaceae</taxon>
        <taxon>Phyllobacterium</taxon>
    </lineage>
</organism>
<accession>A0A2S9IQZ0</accession>
<sequence length="77" mass="8324">MSAQISAMSKSRLRSTQASRLRSSANGQRAVGIIEAIEQDLGITLVTANQLILWHSLKLANRSPVIQGYGRLFATLG</sequence>